<protein>
    <submittedName>
        <fullName evidence="1">Uncharacterized protein</fullName>
    </submittedName>
</protein>
<feature type="non-terminal residue" evidence="1">
    <location>
        <position position="30"/>
    </location>
</feature>
<reference evidence="1" key="1">
    <citation type="journal article" date="2014" name="Front. Microbiol.">
        <title>High frequency of phylogenetically diverse reductive dehalogenase-homologous genes in deep subseafloor sedimentary metagenomes.</title>
        <authorList>
            <person name="Kawai M."/>
            <person name="Futagami T."/>
            <person name="Toyoda A."/>
            <person name="Takaki Y."/>
            <person name="Nishi S."/>
            <person name="Hori S."/>
            <person name="Arai W."/>
            <person name="Tsubouchi T."/>
            <person name="Morono Y."/>
            <person name="Uchiyama I."/>
            <person name="Ito T."/>
            <person name="Fujiyama A."/>
            <person name="Inagaki F."/>
            <person name="Takami H."/>
        </authorList>
    </citation>
    <scope>NUCLEOTIDE SEQUENCE</scope>
    <source>
        <strain evidence="1">Expedition CK06-06</strain>
    </source>
</reference>
<dbReference type="EMBL" id="BARW01026971">
    <property type="protein sequence ID" value="GAJ11308.1"/>
    <property type="molecule type" value="Genomic_DNA"/>
</dbReference>
<comment type="caution">
    <text evidence="1">The sequence shown here is derived from an EMBL/GenBank/DDBJ whole genome shotgun (WGS) entry which is preliminary data.</text>
</comment>
<proteinExistence type="predicted"/>
<sequence length="30" mass="3361">MEKNWVSVLKAQDATSTVKTLIDTVEVPKE</sequence>
<gene>
    <name evidence="1" type="ORF">S12H4_43867</name>
</gene>
<evidence type="ECO:0000313" key="1">
    <source>
        <dbReference type="EMBL" id="GAJ11308.1"/>
    </source>
</evidence>
<name>X1U163_9ZZZZ</name>
<organism evidence="1">
    <name type="scientific">marine sediment metagenome</name>
    <dbReference type="NCBI Taxonomy" id="412755"/>
    <lineage>
        <taxon>unclassified sequences</taxon>
        <taxon>metagenomes</taxon>
        <taxon>ecological metagenomes</taxon>
    </lineage>
</organism>
<dbReference type="AlphaFoldDB" id="X1U163"/>
<accession>X1U163</accession>